<feature type="transmembrane region" description="Helical" evidence="2">
    <location>
        <begin position="287"/>
        <end position="304"/>
    </location>
</feature>
<evidence type="ECO:0000256" key="1">
    <source>
        <dbReference type="SAM" id="MobiDB-lite"/>
    </source>
</evidence>
<feature type="transmembrane region" description="Helical" evidence="2">
    <location>
        <begin position="153"/>
        <end position="175"/>
    </location>
</feature>
<feature type="transmembrane region" description="Helical" evidence="2">
    <location>
        <begin position="26"/>
        <end position="45"/>
    </location>
</feature>
<dbReference type="AlphaFoldDB" id="A0AAV9PBE3"/>
<protein>
    <recommendedName>
        <fullName evidence="3">Rhodopsin domain-containing protein</fullName>
    </recommendedName>
</protein>
<evidence type="ECO:0000313" key="5">
    <source>
        <dbReference type="Proteomes" id="UP001337655"/>
    </source>
</evidence>
<feature type="region of interest" description="Disordered" evidence="1">
    <location>
        <begin position="345"/>
        <end position="401"/>
    </location>
</feature>
<dbReference type="InterPro" id="IPR049326">
    <property type="entry name" value="Rhodopsin_dom_fungi"/>
</dbReference>
<sequence length="401" mass="44447">MPQDTYIEGIRYATISPDDHGAVLQIIAWLMMVVMILATTLRLMIRFTTNHIPGFDDAFVSLATLSGIGEVIAISIAVNQGLGRRSELLDEKNVQSIEKVSRNGQMTGQNLSAELMQNIYTSTILYILTVALAKASTLLLISRLATAKLHLRTVQALSAIVIAWTLAASFGSAFACQMPRPWNFQSGRCFDIATFWYIMGAVDIAGDLALIMLPGWVVWDLRMHWGPRLVFLRQWQMSDDLTYPIAYHMATTCQTTLAVIVACIPALKPFMDRAASGLMSVYERTFFFSYFVLFMGVSLSDRHGTYTLSEDYRMQPLSKRSDGTPRGSNFRSDGSDHQTFIVSAASKKPDEGDDGSEEGIIQKTTDWNVRYSDPDSARRHAATEDADEVASPDGARGHTVL</sequence>
<accession>A0AAV9PBE3</accession>
<keyword evidence="2" id="KW-0812">Transmembrane</keyword>
<dbReference type="Proteomes" id="UP001337655">
    <property type="component" value="Unassembled WGS sequence"/>
</dbReference>
<dbReference type="EMBL" id="JAVRRT010000007">
    <property type="protein sequence ID" value="KAK5170646.1"/>
    <property type="molecule type" value="Genomic_DNA"/>
</dbReference>
<reference evidence="4 5" key="1">
    <citation type="submission" date="2023-08" db="EMBL/GenBank/DDBJ databases">
        <title>Black Yeasts Isolated from many extreme environments.</title>
        <authorList>
            <person name="Coleine C."/>
            <person name="Stajich J.E."/>
            <person name="Selbmann L."/>
        </authorList>
    </citation>
    <scope>NUCLEOTIDE SEQUENCE [LARGE SCALE GENOMIC DNA]</scope>
    <source>
        <strain evidence="4 5">CCFEE 5935</strain>
    </source>
</reference>
<keyword evidence="2" id="KW-0472">Membrane</keyword>
<dbReference type="GeneID" id="89926579"/>
<gene>
    <name evidence="4" type="ORF">LTR77_005235</name>
</gene>
<keyword evidence="2" id="KW-1133">Transmembrane helix</keyword>
<evidence type="ECO:0000256" key="2">
    <source>
        <dbReference type="SAM" id="Phobius"/>
    </source>
</evidence>
<feature type="compositionally biased region" description="Basic and acidic residues" evidence="1">
    <location>
        <begin position="372"/>
        <end position="383"/>
    </location>
</feature>
<dbReference type="Pfam" id="PF20684">
    <property type="entry name" value="Fung_rhodopsin"/>
    <property type="match status" value="1"/>
</dbReference>
<feature type="transmembrane region" description="Helical" evidence="2">
    <location>
        <begin position="119"/>
        <end position="141"/>
    </location>
</feature>
<proteinExistence type="predicted"/>
<feature type="transmembrane region" description="Helical" evidence="2">
    <location>
        <begin position="57"/>
        <end position="78"/>
    </location>
</feature>
<dbReference type="PANTHER" id="PTHR38794:SF3">
    <property type="entry name" value="INTEGRAL MEMBRANE PROTEIN"/>
    <property type="match status" value="1"/>
</dbReference>
<feature type="transmembrane region" description="Helical" evidence="2">
    <location>
        <begin position="245"/>
        <end position="267"/>
    </location>
</feature>
<dbReference type="PANTHER" id="PTHR38794">
    <property type="entry name" value="INTEGRAL MEMBRANE PROTEIN"/>
    <property type="match status" value="1"/>
</dbReference>
<keyword evidence="5" id="KW-1185">Reference proteome</keyword>
<evidence type="ECO:0000259" key="3">
    <source>
        <dbReference type="Pfam" id="PF20684"/>
    </source>
</evidence>
<organism evidence="4 5">
    <name type="scientific">Saxophila tyrrhenica</name>
    <dbReference type="NCBI Taxonomy" id="1690608"/>
    <lineage>
        <taxon>Eukaryota</taxon>
        <taxon>Fungi</taxon>
        <taxon>Dikarya</taxon>
        <taxon>Ascomycota</taxon>
        <taxon>Pezizomycotina</taxon>
        <taxon>Dothideomycetes</taxon>
        <taxon>Dothideomycetidae</taxon>
        <taxon>Mycosphaerellales</taxon>
        <taxon>Extremaceae</taxon>
        <taxon>Saxophila</taxon>
    </lineage>
</organism>
<dbReference type="RefSeq" id="XP_064659844.1">
    <property type="nucleotide sequence ID" value="XM_064802483.1"/>
</dbReference>
<feature type="transmembrane region" description="Helical" evidence="2">
    <location>
        <begin position="195"/>
        <end position="219"/>
    </location>
</feature>
<name>A0AAV9PBE3_9PEZI</name>
<feature type="domain" description="Rhodopsin" evidence="3">
    <location>
        <begin position="41"/>
        <end position="229"/>
    </location>
</feature>
<comment type="caution">
    <text evidence="4">The sequence shown here is derived from an EMBL/GenBank/DDBJ whole genome shotgun (WGS) entry which is preliminary data.</text>
</comment>
<evidence type="ECO:0000313" key="4">
    <source>
        <dbReference type="EMBL" id="KAK5170646.1"/>
    </source>
</evidence>